<protein>
    <submittedName>
        <fullName evidence="1">Uncharacterized protein</fullName>
    </submittedName>
</protein>
<name>A0ABZ0XUS1_9BURK</name>
<dbReference type="Proteomes" id="UP001326110">
    <property type="component" value="Chromosome"/>
</dbReference>
<sequence length="109" mass="11185">MRYQHWAAIVIIASAVSGCVVEGGDVSHLSARPLDAPLESAIGAVPAVETGGHLATGVMYAKVSDNGQVHLAPALGEADSGKVTLAPAVKLRPEQYLGNMTMKLCGTDC</sequence>
<dbReference type="PROSITE" id="PS51257">
    <property type="entry name" value="PROKAR_LIPOPROTEIN"/>
    <property type="match status" value="1"/>
</dbReference>
<keyword evidence="2" id="KW-1185">Reference proteome</keyword>
<gene>
    <name evidence="1" type="ORF">SR858_20940</name>
</gene>
<accession>A0ABZ0XUS1</accession>
<organism evidence="1 2">
    <name type="scientific">Duganella zoogloeoides</name>
    <dbReference type="NCBI Taxonomy" id="75659"/>
    <lineage>
        <taxon>Bacteria</taxon>
        <taxon>Pseudomonadati</taxon>
        <taxon>Pseudomonadota</taxon>
        <taxon>Betaproteobacteria</taxon>
        <taxon>Burkholderiales</taxon>
        <taxon>Oxalobacteraceae</taxon>
        <taxon>Telluria group</taxon>
        <taxon>Duganella</taxon>
    </lineage>
</organism>
<dbReference type="RefSeq" id="WP_019921602.1">
    <property type="nucleotide sequence ID" value="NZ_CP140152.1"/>
</dbReference>
<proteinExistence type="predicted"/>
<evidence type="ECO:0000313" key="1">
    <source>
        <dbReference type="EMBL" id="WQH03494.1"/>
    </source>
</evidence>
<reference evidence="1 2" key="1">
    <citation type="submission" date="2023-11" db="EMBL/GenBank/DDBJ databases">
        <title>MicrobeMod: A computational toolkit for identifying prokaryotic methylation and restriction-modification with nanopore sequencing.</title>
        <authorList>
            <person name="Crits-Christoph A."/>
            <person name="Kang S.C."/>
            <person name="Lee H."/>
            <person name="Ostrov N."/>
        </authorList>
    </citation>
    <scope>NUCLEOTIDE SEQUENCE [LARGE SCALE GENOMIC DNA]</scope>
    <source>
        <strain evidence="1 2">ATCC 25935</strain>
    </source>
</reference>
<dbReference type="GeneID" id="43163360"/>
<evidence type="ECO:0000313" key="2">
    <source>
        <dbReference type="Proteomes" id="UP001326110"/>
    </source>
</evidence>
<dbReference type="EMBL" id="CP140152">
    <property type="protein sequence ID" value="WQH03494.1"/>
    <property type="molecule type" value="Genomic_DNA"/>
</dbReference>